<evidence type="ECO:0000313" key="11">
    <source>
        <dbReference type="Proteomes" id="UP000292347"/>
    </source>
</evidence>
<accession>A0A4Q2IUV4</accession>
<comment type="similarity">
    <text evidence="2">Belongs to the GSP M family.</text>
</comment>
<dbReference type="InterPro" id="IPR007690">
    <property type="entry name" value="T2SS_GspM"/>
</dbReference>
<evidence type="ECO:0000256" key="8">
    <source>
        <dbReference type="ARBA" id="ARBA00022989"/>
    </source>
</evidence>
<dbReference type="AlphaFoldDB" id="A0A4Q2IUV4"/>
<reference evidence="10 11" key="1">
    <citation type="submission" date="2019-01" db="EMBL/GenBank/DDBJ databases">
        <title>Sphingomonas mucosissima sp. nov. and Sphingomonas desiccabilis sp. nov., from biological soil crusts in the Colorado Plateau, USA.</title>
        <authorList>
            <person name="Zhu D."/>
        </authorList>
    </citation>
    <scope>NUCLEOTIDE SEQUENCE [LARGE SCALE GENOMIC DNA]</scope>
    <source>
        <strain evidence="10 11">CP1D</strain>
    </source>
</reference>
<keyword evidence="7" id="KW-0653">Protein transport</keyword>
<dbReference type="InterPro" id="IPR023229">
    <property type="entry name" value="T2SS_M_periplasmic_sf"/>
</dbReference>
<dbReference type="SUPFAM" id="SSF103054">
    <property type="entry name" value="General secretion pathway protein M, EpsM"/>
    <property type="match status" value="1"/>
</dbReference>
<evidence type="ECO:0000256" key="3">
    <source>
        <dbReference type="ARBA" id="ARBA00022448"/>
    </source>
</evidence>
<evidence type="ECO:0000313" key="10">
    <source>
        <dbReference type="EMBL" id="RXZ34196.1"/>
    </source>
</evidence>
<keyword evidence="3" id="KW-0813">Transport</keyword>
<dbReference type="RefSeq" id="WP_129339996.1">
    <property type="nucleotide sequence ID" value="NZ_JACIDD010000001.1"/>
</dbReference>
<gene>
    <name evidence="10" type="ORF">EO081_00280</name>
</gene>
<evidence type="ECO:0000256" key="5">
    <source>
        <dbReference type="ARBA" id="ARBA00022519"/>
    </source>
</evidence>
<evidence type="ECO:0000256" key="7">
    <source>
        <dbReference type="ARBA" id="ARBA00022927"/>
    </source>
</evidence>
<dbReference type="GO" id="GO:0015627">
    <property type="term" value="C:type II protein secretion system complex"/>
    <property type="evidence" value="ECO:0007669"/>
    <property type="project" value="InterPro"/>
</dbReference>
<dbReference type="Pfam" id="PF04612">
    <property type="entry name" value="T2SSM"/>
    <property type="match status" value="1"/>
</dbReference>
<organism evidence="10 11">
    <name type="scientific">Sphingomonas desiccabilis</name>
    <dbReference type="NCBI Taxonomy" id="429134"/>
    <lineage>
        <taxon>Bacteria</taxon>
        <taxon>Pseudomonadati</taxon>
        <taxon>Pseudomonadota</taxon>
        <taxon>Alphaproteobacteria</taxon>
        <taxon>Sphingomonadales</taxon>
        <taxon>Sphingomonadaceae</taxon>
        <taxon>Sphingomonas</taxon>
    </lineage>
</organism>
<keyword evidence="11" id="KW-1185">Reference proteome</keyword>
<dbReference type="GO" id="GO:0005886">
    <property type="term" value="C:plasma membrane"/>
    <property type="evidence" value="ECO:0007669"/>
    <property type="project" value="UniProtKB-SubCell"/>
</dbReference>
<keyword evidence="6" id="KW-0812">Transmembrane</keyword>
<evidence type="ECO:0000256" key="2">
    <source>
        <dbReference type="ARBA" id="ARBA00010637"/>
    </source>
</evidence>
<dbReference type="OrthoDB" id="7584512at2"/>
<dbReference type="EMBL" id="SDPT01000001">
    <property type="protein sequence ID" value="RXZ34196.1"/>
    <property type="molecule type" value="Genomic_DNA"/>
</dbReference>
<keyword evidence="4" id="KW-1003">Cell membrane</keyword>
<evidence type="ECO:0000256" key="4">
    <source>
        <dbReference type="ARBA" id="ARBA00022475"/>
    </source>
</evidence>
<dbReference type="Proteomes" id="UP000292347">
    <property type="component" value="Unassembled WGS sequence"/>
</dbReference>
<proteinExistence type="inferred from homology"/>
<evidence type="ECO:0000256" key="1">
    <source>
        <dbReference type="ARBA" id="ARBA00004377"/>
    </source>
</evidence>
<dbReference type="Gene3D" id="3.30.1360.100">
    <property type="entry name" value="General secretion pathway protein M, EpsM"/>
    <property type="match status" value="1"/>
</dbReference>
<keyword evidence="5" id="KW-0997">Cell inner membrane</keyword>
<evidence type="ECO:0000256" key="9">
    <source>
        <dbReference type="ARBA" id="ARBA00023136"/>
    </source>
</evidence>
<name>A0A4Q2IUV4_9SPHN</name>
<dbReference type="GO" id="GO:0015628">
    <property type="term" value="P:protein secretion by the type II secretion system"/>
    <property type="evidence" value="ECO:0007669"/>
    <property type="project" value="InterPro"/>
</dbReference>
<keyword evidence="9" id="KW-0472">Membrane</keyword>
<protein>
    <submittedName>
        <fullName evidence="10">Type II secretion system protein M</fullName>
    </submittedName>
</protein>
<comment type="subcellular location">
    <subcellularLocation>
        <location evidence="1">Cell inner membrane</location>
        <topology evidence="1">Single-pass membrane protein</topology>
    </subcellularLocation>
</comment>
<sequence>MIVRLPGRSRLEAGLARFDAWWSNLSQRERRLVGSLAVLLVLLVAVYGVVKPIQAARADARADIRQFETLNARIRAAGTLPPVQPLAVGPPDAAIAAAAGRAGLTVQTVPLVAGGYRVTVADGAYDGVIRWIDEVARTTTLGIRQVSIVRGTAPGHVSATVEFGA</sequence>
<comment type="caution">
    <text evidence="10">The sequence shown here is derived from an EMBL/GenBank/DDBJ whole genome shotgun (WGS) entry which is preliminary data.</text>
</comment>
<evidence type="ECO:0000256" key="6">
    <source>
        <dbReference type="ARBA" id="ARBA00022692"/>
    </source>
</evidence>
<keyword evidence="8" id="KW-1133">Transmembrane helix</keyword>